<dbReference type="InterPro" id="IPR005119">
    <property type="entry name" value="LysR_subst-bd"/>
</dbReference>
<dbReference type="Gene3D" id="3.40.190.10">
    <property type="entry name" value="Periplasmic binding protein-like II"/>
    <property type="match status" value="2"/>
</dbReference>
<keyword evidence="3" id="KW-0238">DNA-binding</keyword>
<organism evidence="6 7">
    <name type="scientific">Pelagivirga sediminicola</name>
    <dbReference type="NCBI Taxonomy" id="2170575"/>
    <lineage>
        <taxon>Bacteria</taxon>
        <taxon>Pseudomonadati</taxon>
        <taxon>Pseudomonadota</taxon>
        <taxon>Alphaproteobacteria</taxon>
        <taxon>Rhodobacterales</taxon>
        <taxon>Paracoccaceae</taxon>
        <taxon>Pelagivirga</taxon>
    </lineage>
</organism>
<dbReference type="OrthoDB" id="9804958at2"/>
<comment type="caution">
    <text evidence="6">The sequence shown here is derived from an EMBL/GenBank/DDBJ whole genome shotgun (WGS) entry which is preliminary data.</text>
</comment>
<sequence>MNVTQPAVSQAIRALEEHVGVKLLDRRVRPATLTRCGQTLFDAVSGGMDRLEHALAEIRASVTSETEVNIACTVCTGTYWLMPRLATFYSAHPEISARVVTSNGVPQFAPETDLLIRYRRDGWEDEKSDLLFRERVIPVCQPESMTRFGAGDFEAATLLHVNSDANGWAGWEEYFEAMGLPGKRRADLIFDNYVQATQAALAGMGVMLGWISNTADLISQGRLSAFGTRTFEPGGAYYLSRAHPNGAKKSVELLASHLLTEDALSALTERIGTKPNSET</sequence>
<accession>A0A2T7G2N1</accession>
<dbReference type="PROSITE" id="PS50931">
    <property type="entry name" value="HTH_LYSR"/>
    <property type="match status" value="1"/>
</dbReference>
<dbReference type="Pfam" id="PF00126">
    <property type="entry name" value="HTH_1"/>
    <property type="match status" value="1"/>
</dbReference>
<dbReference type="PANTHER" id="PTHR30537">
    <property type="entry name" value="HTH-TYPE TRANSCRIPTIONAL REGULATOR"/>
    <property type="match status" value="1"/>
</dbReference>
<name>A0A2T7G2N1_9RHOB</name>
<feature type="domain" description="HTH lysR-type" evidence="5">
    <location>
        <begin position="1"/>
        <end position="34"/>
    </location>
</feature>
<dbReference type="EMBL" id="QCYH01000020">
    <property type="protein sequence ID" value="PVA08658.1"/>
    <property type="molecule type" value="Genomic_DNA"/>
</dbReference>
<protein>
    <submittedName>
        <fullName evidence="6">LysR family transcriptional regulator</fullName>
    </submittedName>
</protein>
<evidence type="ECO:0000256" key="3">
    <source>
        <dbReference type="ARBA" id="ARBA00023125"/>
    </source>
</evidence>
<dbReference type="AlphaFoldDB" id="A0A2T7G2N1"/>
<gene>
    <name evidence="6" type="ORF">DC366_17815</name>
</gene>
<dbReference type="GO" id="GO:0006351">
    <property type="term" value="P:DNA-templated transcription"/>
    <property type="evidence" value="ECO:0007669"/>
    <property type="project" value="TreeGrafter"/>
</dbReference>
<evidence type="ECO:0000259" key="5">
    <source>
        <dbReference type="PROSITE" id="PS50931"/>
    </source>
</evidence>
<dbReference type="PANTHER" id="PTHR30537:SF74">
    <property type="entry name" value="HTH-TYPE TRANSCRIPTIONAL REGULATOR TRPI"/>
    <property type="match status" value="1"/>
</dbReference>
<dbReference type="SUPFAM" id="SSF46785">
    <property type="entry name" value="Winged helix' DNA-binding domain"/>
    <property type="match status" value="1"/>
</dbReference>
<dbReference type="InterPro" id="IPR000847">
    <property type="entry name" value="LysR_HTH_N"/>
</dbReference>
<reference evidence="6 7" key="1">
    <citation type="submission" date="2018-04" db="EMBL/GenBank/DDBJ databases">
        <title>Pelagivirga bohaiensis gen. nov., sp. nov., a bacterium isolated from the Bohai Sea.</title>
        <authorList>
            <person name="Ji X."/>
        </authorList>
    </citation>
    <scope>NUCLEOTIDE SEQUENCE [LARGE SCALE GENOMIC DNA]</scope>
    <source>
        <strain evidence="6 7">BH-SD19</strain>
    </source>
</reference>
<evidence type="ECO:0000256" key="1">
    <source>
        <dbReference type="ARBA" id="ARBA00009437"/>
    </source>
</evidence>
<keyword evidence="4" id="KW-0804">Transcription</keyword>
<dbReference type="SUPFAM" id="SSF53850">
    <property type="entry name" value="Periplasmic binding protein-like II"/>
    <property type="match status" value="1"/>
</dbReference>
<keyword evidence="7" id="KW-1185">Reference proteome</keyword>
<evidence type="ECO:0000313" key="6">
    <source>
        <dbReference type="EMBL" id="PVA08658.1"/>
    </source>
</evidence>
<proteinExistence type="inferred from homology"/>
<comment type="similarity">
    <text evidence="1">Belongs to the LysR transcriptional regulatory family.</text>
</comment>
<evidence type="ECO:0000256" key="2">
    <source>
        <dbReference type="ARBA" id="ARBA00023015"/>
    </source>
</evidence>
<keyword evidence="2" id="KW-0805">Transcription regulation</keyword>
<evidence type="ECO:0000313" key="7">
    <source>
        <dbReference type="Proteomes" id="UP000244446"/>
    </source>
</evidence>
<evidence type="ECO:0000256" key="4">
    <source>
        <dbReference type="ARBA" id="ARBA00023163"/>
    </source>
</evidence>
<dbReference type="InterPro" id="IPR058163">
    <property type="entry name" value="LysR-type_TF_proteobact-type"/>
</dbReference>
<dbReference type="GO" id="GO:0043565">
    <property type="term" value="F:sequence-specific DNA binding"/>
    <property type="evidence" value="ECO:0007669"/>
    <property type="project" value="TreeGrafter"/>
</dbReference>
<dbReference type="InterPro" id="IPR036390">
    <property type="entry name" value="WH_DNA-bd_sf"/>
</dbReference>
<dbReference type="InterPro" id="IPR036388">
    <property type="entry name" value="WH-like_DNA-bd_sf"/>
</dbReference>
<dbReference type="Pfam" id="PF03466">
    <property type="entry name" value="LysR_substrate"/>
    <property type="match status" value="1"/>
</dbReference>
<dbReference type="GO" id="GO:0003700">
    <property type="term" value="F:DNA-binding transcription factor activity"/>
    <property type="evidence" value="ECO:0007669"/>
    <property type="project" value="InterPro"/>
</dbReference>
<dbReference type="Proteomes" id="UP000244446">
    <property type="component" value="Unassembled WGS sequence"/>
</dbReference>
<dbReference type="Gene3D" id="1.10.10.10">
    <property type="entry name" value="Winged helix-like DNA-binding domain superfamily/Winged helix DNA-binding domain"/>
    <property type="match status" value="1"/>
</dbReference>